<feature type="region of interest" description="Disordered" evidence="1">
    <location>
        <begin position="36"/>
        <end position="58"/>
    </location>
</feature>
<sequence>MAEKQGSGQEVTPVFIPPPLPGTPLPPMVGFWVSDDANASSRPTEINATAGDPGLNTEWDADSLDGAIRWLEEHARYLGDRLVPAMGDDIGSWLTGPASAGGKSPFGTYPAATEIAQRHVSHYRTAEQSVRTIAEELLQAAESLRRVKEQYETAERANQMSAKAFEEVFASEAQTGQYGSGTGTGYPPATTPASYPSSGTSPSGDSGYGG</sequence>
<evidence type="ECO:0000256" key="1">
    <source>
        <dbReference type="SAM" id="MobiDB-lite"/>
    </source>
</evidence>
<proteinExistence type="predicted"/>
<name>A0AAE4AXX8_9ACTN</name>
<feature type="region of interest" description="Disordered" evidence="1">
    <location>
        <begin position="175"/>
        <end position="210"/>
    </location>
</feature>
<reference evidence="2 3" key="1">
    <citation type="submission" date="2023-07" db="EMBL/GenBank/DDBJ databases">
        <title>Sequencing the genomes of 1000 actinobacteria strains.</title>
        <authorList>
            <person name="Klenk H.-P."/>
        </authorList>
    </citation>
    <scope>NUCLEOTIDE SEQUENCE [LARGE SCALE GENOMIC DNA]</scope>
    <source>
        <strain evidence="2 3">DSM 44709</strain>
    </source>
</reference>
<dbReference type="AlphaFoldDB" id="A0AAE4AXX8"/>
<accession>A0AAE4AXX8</accession>
<organism evidence="2 3">
    <name type="scientific">Catenuloplanes indicus</name>
    <dbReference type="NCBI Taxonomy" id="137267"/>
    <lineage>
        <taxon>Bacteria</taxon>
        <taxon>Bacillati</taxon>
        <taxon>Actinomycetota</taxon>
        <taxon>Actinomycetes</taxon>
        <taxon>Micromonosporales</taxon>
        <taxon>Micromonosporaceae</taxon>
        <taxon>Catenuloplanes</taxon>
    </lineage>
</organism>
<evidence type="ECO:0000313" key="2">
    <source>
        <dbReference type="EMBL" id="MDQ0366196.1"/>
    </source>
</evidence>
<gene>
    <name evidence="2" type="ORF">J2S42_002865</name>
</gene>
<keyword evidence="3" id="KW-1185">Reference proteome</keyword>
<dbReference type="RefSeq" id="WP_307239351.1">
    <property type="nucleotide sequence ID" value="NZ_JAUSUZ010000001.1"/>
</dbReference>
<comment type="caution">
    <text evidence="2">The sequence shown here is derived from an EMBL/GenBank/DDBJ whole genome shotgun (WGS) entry which is preliminary data.</text>
</comment>
<evidence type="ECO:0000313" key="3">
    <source>
        <dbReference type="Proteomes" id="UP001240236"/>
    </source>
</evidence>
<dbReference type="EMBL" id="JAUSUZ010000001">
    <property type="protein sequence ID" value="MDQ0366196.1"/>
    <property type="molecule type" value="Genomic_DNA"/>
</dbReference>
<dbReference type="Proteomes" id="UP001240236">
    <property type="component" value="Unassembled WGS sequence"/>
</dbReference>
<feature type="compositionally biased region" description="Low complexity" evidence="1">
    <location>
        <begin position="185"/>
        <end position="210"/>
    </location>
</feature>
<protein>
    <submittedName>
        <fullName evidence="2">Uncharacterized protein</fullName>
    </submittedName>
</protein>
<feature type="compositionally biased region" description="Polar residues" evidence="1">
    <location>
        <begin position="37"/>
        <end position="47"/>
    </location>
</feature>